<feature type="domain" description="BCNT-C" evidence="5">
    <location>
        <begin position="238"/>
        <end position="317"/>
    </location>
</feature>
<feature type="region of interest" description="Disordered" evidence="4">
    <location>
        <begin position="1"/>
        <end position="111"/>
    </location>
</feature>
<dbReference type="FunCoup" id="G8Y1V1">
    <property type="interactions" value="797"/>
</dbReference>
<sequence length="326" mass="36809">MVKKEIEEVIDEETGENREEKKSDEEHVDEDYDEEEDEDYDPEAKAAEAGDESDADSDLSDKDERYDYSAIQGAQERLVKTRRQRLDEDGGTKRAKTSMAHQGLVRQQDLRSSVDVDAVFRELKASRNESSEWQNKIVSSEDSGAGAAQQPTKESEPEQPLGPRKIKIESSYVFAGRLVTESKLVDAESAEAKAYLNSTKNVAVASNGTAAGTRSRSSVPVFRQVPGVDEPVQLRIKLKRPSLIDKFLSSHGSKKNSLSTLEKSRLDWASFVDQKDLQDELKIHNRAGYLDKQEFLGRLQDKRDAQFQKARVEERQRQWALQNASQ</sequence>
<evidence type="ECO:0000256" key="3">
    <source>
        <dbReference type="ARBA" id="ARBA00025222"/>
    </source>
</evidence>
<evidence type="ECO:0000256" key="2">
    <source>
        <dbReference type="ARBA" id="ARBA00019138"/>
    </source>
</evidence>
<dbReference type="GO" id="GO:0000812">
    <property type="term" value="C:Swr1 complex"/>
    <property type="evidence" value="ECO:0007669"/>
    <property type="project" value="TreeGrafter"/>
</dbReference>
<dbReference type="PANTHER" id="PTHR48407:SF1">
    <property type="entry name" value="CRANIOFACIAL DEVELOPMENT PROTEIN 1"/>
    <property type="match status" value="1"/>
</dbReference>
<evidence type="ECO:0000259" key="5">
    <source>
        <dbReference type="PROSITE" id="PS51279"/>
    </source>
</evidence>
<proteinExistence type="inferred from homology"/>
<dbReference type="STRING" id="559304.G8Y1V1"/>
<accession>G8Y1V1</accession>
<keyword evidence="7" id="KW-1185">Reference proteome</keyword>
<dbReference type="OMA" id="LDWAAYV"/>
<evidence type="ECO:0000313" key="6">
    <source>
        <dbReference type="EMBL" id="CCE86804.1"/>
    </source>
</evidence>
<comment type="similarity">
    <text evidence="1">Belongs to the SWC5 family.</text>
</comment>
<feature type="region of interest" description="Disordered" evidence="4">
    <location>
        <begin position="125"/>
        <end position="166"/>
    </location>
</feature>
<dbReference type="PANTHER" id="PTHR48407">
    <property type="entry name" value="CRANIOFACIAL DEVELOPMENT PROTEIN 1"/>
    <property type="match status" value="1"/>
</dbReference>
<organism evidence="6 7">
    <name type="scientific">Pichia sorbitophila (strain ATCC MYA-4447 / BCRC 22081 / CBS 7064 / NBRC 10061 / NRRL Y-12695)</name>
    <name type="common">Hybrid yeast</name>
    <dbReference type="NCBI Taxonomy" id="559304"/>
    <lineage>
        <taxon>Eukaryota</taxon>
        <taxon>Fungi</taxon>
        <taxon>Dikarya</taxon>
        <taxon>Ascomycota</taxon>
        <taxon>Saccharomycotina</taxon>
        <taxon>Pichiomycetes</taxon>
        <taxon>Debaryomycetaceae</taxon>
        <taxon>Millerozyma</taxon>
    </lineage>
</organism>
<reference evidence="6 7" key="1">
    <citation type="journal article" date="2012" name="G3 (Bethesda)">
        <title>Pichia sorbitophila, an interspecies yeast hybrid reveals early steps of genome resolution following polyploidization.</title>
        <authorList>
            <person name="Leh Louis V."/>
            <person name="Despons L."/>
            <person name="Friedrich A."/>
            <person name="Martin T."/>
            <person name="Durrens P."/>
            <person name="Casaregola S."/>
            <person name="Neuveglise C."/>
            <person name="Fairhead C."/>
            <person name="Marck C."/>
            <person name="Cruz J.A."/>
            <person name="Straub M.L."/>
            <person name="Kugler V."/>
            <person name="Sacerdot C."/>
            <person name="Uzunov Z."/>
            <person name="Thierry A."/>
            <person name="Weiss S."/>
            <person name="Bleykasten C."/>
            <person name="De Montigny J."/>
            <person name="Jacques N."/>
            <person name="Jung P."/>
            <person name="Lemaire M."/>
            <person name="Mallet S."/>
            <person name="Morel G."/>
            <person name="Richard G.F."/>
            <person name="Sarkar A."/>
            <person name="Savel G."/>
            <person name="Schacherer J."/>
            <person name="Seret M.L."/>
            <person name="Talla E."/>
            <person name="Samson G."/>
            <person name="Jubin C."/>
            <person name="Poulain J."/>
            <person name="Vacherie B."/>
            <person name="Barbe V."/>
            <person name="Pelletier E."/>
            <person name="Sherman D.J."/>
            <person name="Westhof E."/>
            <person name="Weissenbach J."/>
            <person name="Baret P.V."/>
            <person name="Wincker P."/>
            <person name="Gaillardin C."/>
            <person name="Dujon B."/>
            <person name="Souciet J.L."/>
        </authorList>
    </citation>
    <scope>NUCLEOTIDE SEQUENCE [LARGE SCALE GENOMIC DNA]</scope>
    <source>
        <strain evidence="7">ATCC MYA-4447 / BCRC 22081 / CBS 7064 / NBRC 10061 / NRRL Y-12695</strain>
    </source>
</reference>
<protein>
    <recommendedName>
        <fullName evidence="2">SWR1-complex protein 5</fullName>
    </recommendedName>
</protein>
<feature type="compositionally biased region" description="Basic and acidic residues" evidence="4">
    <location>
        <begin position="15"/>
        <end position="25"/>
    </location>
</feature>
<dbReference type="AlphaFoldDB" id="G8Y1V1"/>
<comment type="function">
    <text evidence="3">Component of the SWR1 complex which mediates the ATP-dependent exchange of histone H2A for the H2A variant HZT1 leading to transcriptional regulation of selected genes by chromatin remodeling. Involved in chromosome stability.</text>
</comment>
<feature type="compositionally biased region" description="Polar residues" evidence="4">
    <location>
        <begin position="131"/>
        <end position="142"/>
    </location>
</feature>
<evidence type="ECO:0000313" key="7">
    <source>
        <dbReference type="Proteomes" id="UP000005222"/>
    </source>
</evidence>
<dbReference type="InterPro" id="IPR011421">
    <property type="entry name" value="BCNT-C"/>
</dbReference>
<evidence type="ECO:0000256" key="1">
    <source>
        <dbReference type="ARBA" id="ARBA00010465"/>
    </source>
</evidence>
<gene>
    <name evidence="6" type="primary">Piso0_005317</name>
    <name evidence="6" type="ORF">GNLVRS01_PISO0N12487g</name>
</gene>
<dbReference type="OrthoDB" id="445677at2759"/>
<dbReference type="Pfam" id="PF07572">
    <property type="entry name" value="BCNT"/>
    <property type="match status" value="1"/>
</dbReference>
<evidence type="ECO:0000256" key="4">
    <source>
        <dbReference type="SAM" id="MobiDB-lite"/>
    </source>
</evidence>
<dbReference type="eggNOG" id="KOG4776">
    <property type="taxonomic scope" value="Eukaryota"/>
</dbReference>
<dbReference type="InterPro" id="IPR027124">
    <property type="entry name" value="Swc5/CFDP1/2"/>
</dbReference>
<dbReference type="Proteomes" id="UP000005222">
    <property type="component" value="Chromosome N"/>
</dbReference>
<dbReference type="InParanoid" id="G8Y1V1"/>
<dbReference type="PROSITE" id="PS51279">
    <property type="entry name" value="BCNT_C"/>
    <property type="match status" value="1"/>
</dbReference>
<feature type="compositionally biased region" description="Acidic residues" evidence="4">
    <location>
        <begin position="49"/>
        <end position="58"/>
    </location>
</feature>
<dbReference type="EMBL" id="FO082046">
    <property type="protein sequence ID" value="CCE86804.1"/>
    <property type="molecule type" value="Genomic_DNA"/>
</dbReference>
<name>G8Y1V1_PICSO</name>
<dbReference type="HOGENOM" id="CLU_062474_1_0_1"/>
<feature type="compositionally biased region" description="Acidic residues" evidence="4">
    <location>
        <begin position="26"/>
        <end position="41"/>
    </location>
</feature>